<feature type="modified residue" description="4-aspartylphosphate" evidence="1">
    <location>
        <position position="80"/>
    </location>
</feature>
<dbReference type="PROSITE" id="PS50110">
    <property type="entry name" value="RESPONSE_REGULATORY"/>
    <property type="match status" value="1"/>
</dbReference>
<evidence type="ECO:0000259" key="2">
    <source>
        <dbReference type="PROSITE" id="PS50110"/>
    </source>
</evidence>
<dbReference type="SUPFAM" id="SSF52172">
    <property type="entry name" value="CheY-like"/>
    <property type="match status" value="1"/>
</dbReference>
<evidence type="ECO:0000313" key="4">
    <source>
        <dbReference type="Proteomes" id="UP000256253"/>
    </source>
</evidence>
<dbReference type="GO" id="GO:0000160">
    <property type="term" value="P:phosphorelay signal transduction system"/>
    <property type="evidence" value="ECO:0007669"/>
    <property type="project" value="InterPro"/>
</dbReference>
<dbReference type="Proteomes" id="UP000256253">
    <property type="component" value="Unassembled WGS sequence"/>
</dbReference>
<organism evidence="3 4">
    <name type="scientific">Calidifontibacter indicus</name>
    <dbReference type="NCBI Taxonomy" id="419650"/>
    <lineage>
        <taxon>Bacteria</taxon>
        <taxon>Bacillati</taxon>
        <taxon>Actinomycetota</taxon>
        <taxon>Actinomycetes</taxon>
        <taxon>Micrococcales</taxon>
        <taxon>Dermacoccaceae</taxon>
        <taxon>Calidifontibacter</taxon>
    </lineage>
</organism>
<reference evidence="3 4" key="1">
    <citation type="submission" date="2018-08" db="EMBL/GenBank/DDBJ databases">
        <title>Sequencing the genomes of 1000 actinobacteria strains.</title>
        <authorList>
            <person name="Klenk H.-P."/>
        </authorList>
    </citation>
    <scope>NUCLEOTIDE SEQUENCE [LARGE SCALE GENOMIC DNA]</scope>
    <source>
        <strain evidence="3 4">DSM 22967</strain>
    </source>
</reference>
<name>A0A3D9UQ44_9MICO</name>
<gene>
    <name evidence="3" type="ORF">DFJ65_2506</name>
</gene>
<feature type="domain" description="Response regulatory" evidence="2">
    <location>
        <begin position="25"/>
        <end position="144"/>
    </location>
</feature>
<dbReference type="InterPro" id="IPR001789">
    <property type="entry name" value="Sig_transdc_resp-reg_receiver"/>
</dbReference>
<evidence type="ECO:0000313" key="3">
    <source>
        <dbReference type="EMBL" id="REF31439.1"/>
    </source>
</evidence>
<keyword evidence="4" id="KW-1185">Reference proteome</keyword>
<keyword evidence="1" id="KW-0597">Phosphoprotein</keyword>
<comment type="caution">
    <text evidence="3">The sequence shown here is derived from an EMBL/GenBank/DDBJ whole genome shotgun (WGS) entry which is preliminary data.</text>
</comment>
<dbReference type="InterPro" id="IPR011006">
    <property type="entry name" value="CheY-like_superfamily"/>
</dbReference>
<dbReference type="OrthoDB" id="3395459at2"/>
<protein>
    <recommendedName>
        <fullName evidence="2">Response regulatory domain-containing protein</fullName>
    </recommendedName>
</protein>
<sequence>MSSNVPVPAAQAARSEQASGPRQLSVLLYSDDSATRDAVRVGAGRRPAKDVEIVSWRECATAAAVIDAVEKEHYDLLILDGEAAPTGGLGLTRQLKNEIEDCPKVLVLTGRPADGWLASWSQAEAAVPHPIDPLVLANTIATLARQA</sequence>
<dbReference type="AlphaFoldDB" id="A0A3D9UQ44"/>
<accession>A0A3D9UQ44</accession>
<evidence type="ECO:0000256" key="1">
    <source>
        <dbReference type="PROSITE-ProRule" id="PRU00169"/>
    </source>
</evidence>
<dbReference type="RefSeq" id="WP_115923270.1">
    <property type="nucleotide sequence ID" value="NZ_QTUA01000001.1"/>
</dbReference>
<dbReference type="Gene3D" id="3.40.50.2300">
    <property type="match status" value="1"/>
</dbReference>
<dbReference type="EMBL" id="QTUA01000001">
    <property type="protein sequence ID" value="REF31439.1"/>
    <property type="molecule type" value="Genomic_DNA"/>
</dbReference>
<proteinExistence type="predicted"/>